<sequence>MIDLEERLTRVHNPDVRPLVQDAYRSYATGVPRAAIVLTWTAVCADLIAKAQVLAEDGEPDAKALAQKVEEAQQLGGASDEKKRREGVGKMLEVEREILDAALALELIDSSQHVQLDRLREDRHQSAHPSLRPLGELYEPTAEYARAHLLAALDALLIHPPSQGRKIVASFAAAVADPGFVLHPAHLTHTYFDRVRPAARNKVVEFAARFAVLQIDDPQVTLPADQLADRMAECLRCFADRDAELVTNAMVKQMTKLGTASPDVQLAAFARLGNMPTFWKAAPETLRGLFETRVEQIGAKAKLKPSLVGEEFEVLGLVVNAELRQGFPSLVQAVGNLHYLARTYLIANREDAFYTRYLASLLRDVKSFDSGASVADLAVVPCGRFLDLETLREVLRAWWDNNQNWGRRVNDSLAAFKLATAHLGPEGDAVWREFLEELREYEALHQDLARRFGFTDVLAAQSEPE</sequence>
<dbReference type="AlphaFoldDB" id="A0A066YVR2"/>
<accession>A0A066YVR2</accession>
<evidence type="ECO:0000313" key="1">
    <source>
        <dbReference type="EMBL" id="KDN85628.1"/>
    </source>
</evidence>
<dbReference type="eggNOG" id="ENOG502ZACZ">
    <property type="taxonomic scope" value="Bacteria"/>
</dbReference>
<protein>
    <submittedName>
        <fullName evidence="1">Uncharacterized protein</fullName>
    </submittedName>
</protein>
<keyword evidence="2" id="KW-1185">Reference proteome</keyword>
<dbReference type="Proteomes" id="UP000027178">
    <property type="component" value="Unassembled WGS sequence"/>
</dbReference>
<dbReference type="RefSeq" id="WP_051653006.1">
    <property type="nucleotide sequence ID" value="NZ_KK853997.1"/>
</dbReference>
<dbReference type="HOGENOM" id="CLU_034193_0_0_11"/>
<evidence type="ECO:0000313" key="2">
    <source>
        <dbReference type="Proteomes" id="UP000027178"/>
    </source>
</evidence>
<comment type="caution">
    <text evidence="1">The sequence shown here is derived from an EMBL/GenBank/DDBJ whole genome shotgun (WGS) entry which is preliminary data.</text>
</comment>
<dbReference type="EMBL" id="JNBY01000081">
    <property type="protein sequence ID" value="KDN85628.1"/>
    <property type="molecule type" value="Genomic_DNA"/>
</dbReference>
<name>A0A066YVR2_9ACTN</name>
<gene>
    <name evidence="1" type="ORF">KCH_26450</name>
</gene>
<reference evidence="1 2" key="1">
    <citation type="submission" date="2014-05" db="EMBL/GenBank/DDBJ databases">
        <title>Draft Genome Sequence of Kitasatospora cheerisanensis KCTC 2395.</title>
        <authorList>
            <person name="Nam D.H."/>
        </authorList>
    </citation>
    <scope>NUCLEOTIDE SEQUENCE [LARGE SCALE GENOMIC DNA]</scope>
    <source>
        <strain evidence="1 2">KCTC 2395</strain>
    </source>
</reference>
<dbReference type="PATRIC" id="fig|1348663.4.peg.2549"/>
<organism evidence="1 2">
    <name type="scientific">Kitasatospora cheerisanensis KCTC 2395</name>
    <dbReference type="NCBI Taxonomy" id="1348663"/>
    <lineage>
        <taxon>Bacteria</taxon>
        <taxon>Bacillati</taxon>
        <taxon>Actinomycetota</taxon>
        <taxon>Actinomycetes</taxon>
        <taxon>Kitasatosporales</taxon>
        <taxon>Streptomycetaceae</taxon>
        <taxon>Kitasatospora</taxon>
    </lineage>
</organism>
<proteinExistence type="predicted"/>